<organism evidence="5 6">
    <name type="scientific">Mangrovimicrobium sediminis</name>
    <dbReference type="NCBI Taxonomy" id="2562682"/>
    <lineage>
        <taxon>Bacteria</taxon>
        <taxon>Pseudomonadati</taxon>
        <taxon>Pseudomonadota</taxon>
        <taxon>Gammaproteobacteria</taxon>
        <taxon>Cellvibrionales</taxon>
        <taxon>Halieaceae</taxon>
        <taxon>Mangrovimicrobium</taxon>
    </lineage>
</organism>
<dbReference type="OrthoDB" id="63332at2"/>
<dbReference type="EMBL" id="SRLE01000014">
    <property type="protein sequence ID" value="TGD71306.1"/>
    <property type="molecule type" value="Genomic_DNA"/>
</dbReference>
<gene>
    <name evidence="5" type="ORF">E4634_18715</name>
</gene>
<dbReference type="InterPro" id="IPR009057">
    <property type="entry name" value="Homeodomain-like_sf"/>
</dbReference>
<evidence type="ECO:0000313" key="6">
    <source>
        <dbReference type="Proteomes" id="UP000298050"/>
    </source>
</evidence>
<proteinExistence type="predicted"/>
<feature type="domain" description="HTH tetR-type" evidence="4">
    <location>
        <begin position="26"/>
        <end position="86"/>
    </location>
</feature>
<dbReference type="AlphaFoldDB" id="A0A4Z0LVY5"/>
<name>A0A4Z0LVY5_9GAMM</name>
<dbReference type="Proteomes" id="UP000298050">
    <property type="component" value="Unassembled WGS sequence"/>
</dbReference>
<keyword evidence="6" id="KW-1185">Reference proteome</keyword>
<dbReference type="PANTHER" id="PTHR43479">
    <property type="entry name" value="ACREF/ENVCD OPERON REPRESSOR-RELATED"/>
    <property type="match status" value="1"/>
</dbReference>
<dbReference type="SUPFAM" id="SSF46689">
    <property type="entry name" value="Homeodomain-like"/>
    <property type="match status" value="1"/>
</dbReference>
<feature type="DNA-binding region" description="H-T-H motif" evidence="2">
    <location>
        <begin position="49"/>
        <end position="68"/>
    </location>
</feature>
<evidence type="ECO:0000259" key="4">
    <source>
        <dbReference type="PROSITE" id="PS50977"/>
    </source>
</evidence>
<dbReference type="GO" id="GO:0003677">
    <property type="term" value="F:DNA binding"/>
    <property type="evidence" value="ECO:0007669"/>
    <property type="project" value="UniProtKB-UniRule"/>
</dbReference>
<dbReference type="InterPro" id="IPR001647">
    <property type="entry name" value="HTH_TetR"/>
</dbReference>
<reference evidence="5 6" key="1">
    <citation type="submission" date="2019-04" db="EMBL/GenBank/DDBJ databases">
        <title>Taxonomy of novel Haliea sp. from mangrove soil of West Coast of India.</title>
        <authorList>
            <person name="Verma A."/>
            <person name="Kumar P."/>
            <person name="Krishnamurthi S."/>
        </authorList>
    </citation>
    <scope>NUCLEOTIDE SEQUENCE [LARGE SCALE GENOMIC DNA]</scope>
    <source>
        <strain evidence="5 6">SAOS-164</strain>
    </source>
</reference>
<dbReference type="InterPro" id="IPR050624">
    <property type="entry name" value="HTH-type_Tx_Regulator"/>
</dbReference>
<accession>A0A4Z0LVY5</accession>
<dbReference type="PROSITE" id="PS50977">
    <property type="entry name" value="HTH_TETR_2"/>
    <property type="match status" value="1"/>
</dbReference>
<dbReference type="Pfam" id="PF00440">
    <property type="entry name" value="TetR_N"/>
    <property type="match status" value="1"/>
</dbReference>
<evidence type="ECO:0000313" key="5">
    <source>
        <dbReference type="EMBL" id="TGD71306.1"/>
    </source>
</evidence>
<evidence type="ECO:0000256" key="2">
    <source>
        <dbReference type="PROSITE-ProRule" id="PRU00335"/>
    </source>
</evidence>
<keyword evidence="1 2" id="KW-0238">DNA-binding</keyword>
<protein>
    <submittedName>
        <fullName evidence="5">TetR/AcrR family transcriptional regulator</fullName>
    </submittedName>
</protein>
<evidence type="ECO:0000256" key="3">
    <source>
        <dbReference type="SAM" id="MobiDB-lite"/>
    </source>
</evidence>
<evidence type="ECO:0000256" key="1">
    <source>
        <dbReference type="ARBA" id="ARBA00023125"/>
    </source>
</evidence>
<sequence>MTAAGNQSVEKEVRNLHGQKMGRKGRETRQRIMDVTLEMLKNRSYKDLTVSDVAFEADVSSSTFYVYFEDIEDVLFACVQAAALNLDPLYEVLNAEWTEDNLESRVRRFVEIYGELWEKYRIELRIRNLEADQGNLRFLNLRIETTRGILQALGKKIAQINPRLENPQQIAIAIHAAMGALAAQHDIGIAGATRQTRKQLSAGVVELLYRVLLSKA</sequence>
<comment type="caution">
    <text evidence="5">The sequence shown here is derived from an EMBL/GenBank/DDBJ whole genome shotgun (WGS) entry which is preliminary data.</text>
</comment>
<dbReference type="PANTHER" id="PTHR43479:SF11">
    <property type="entry name" value="ACREF_ENVCD OPERON REPRESSOR-RELATED"/>
    <property type="match status" value="1"/>
</dbReference>
<dbReference type="Gene3D" id="1.10.357.10">
    <property type="entry name" value="Tetracycline Repressor, domain 2"/>
    <property type="match status" value="1"/>
</dbReference>
<feature type="region of interest" description="Disordered" evidence="3">
    <location>
        <begin position="1"/>
        <end position="26"/>
    </location>
</feature>